<proteinExistence type="predicted"/>
<dbReference type="SUPFAM" id="SSF55729">
    <property type="entry name" value="Acyl-CoA N-acyltransferases (Nat)"/>
    <property type="match status" value="1"/>
</dbReference>
<accession>A0A0P8YYH1</accession>
<dbReference type="STRING" id="36849.OXPF_19140"/>
<evidence type="ECO:0000313" key="3">
    <source>
        <dbReference type="Proteomes" id="UP000050326"/>
    </source>
</evidence>
<dbReference type="Proteomes" id="UP000050326">
    <property type="component" value="Unassembled WGS sequence"/>
</dbReference>
<sequence length="362" mass="42423">MILSVCSKGERKIYMDFVKSIYSKFPEYKDCSSPILKSFLYKKGAFCMNSEITPILVKEGSSVLAACIYIISKNYPDVLQIAFFEALADCQDAVDLIMKRAKELCAEKNLHAITVGLNGHVNYGLGFLYDKFQDGLSFGSNFNPPYYPEYFSKYSPKRFNLVSFKGDMENVNFEREKDILNRITKKFNYREANFSKFKSEMKVYTDLNNQCFMEHPFYFLREYQEDYELFSELKYFIKGENLLFAEHNNTTIGFLLWYPDFNELLDRGKTIGVDTFIKNKLFSKRIDKFKIVEIAVIPQYQKSGVILGLFNELYNKTKGRFSSYETSWILEDNYRSKSLGAKWAEEEYKHFVAFEISPKEII</sequence>
<evidence type="ECO:0000259" key="1">
    <source>
        <dbReference type="PROSITE" id="PS51186"/>
    </source>
</evidence>
<dbReference type="PANTHER" id="PTHR41368">
    <property type="entry name" value="PROTEIN YGHO"/>
    <property type="match status" value="1"/>
</dbReference>
<evidence type="ECO:0000313" key="2">
    <source>
        <dbReference type="EMBL" id="KPU44828.1"/>
    </source>
</evidence>
<organism evidence="2 3">
    <name type="scientific">Oxobacter pfennigii</name>
    <dbReference type="NCBI Taxonomy" id="36849"/>
    <lineage>
        <taxon>Bacteria</taxon>
        <taxon>Bacillati</taxon>
        <taxon>Bacillota</taxon>
        <taxon>Clostridia</taxon>
        <taxon>Eubacteriales</taxon>
        <taxon>Clostridiaceae</taxon>
        <taxon>Oxobacter</taxon>
    </lineage>
</organism>
<gene>
    <name evidence="2" type="ORF">OXPF_19140</name>
</gene>
<dbReference type="EMBL" id="LKET01000029">
    <property type="protein sequence ID" value="KPU44828.1"/>
    <property type="molecule type" value="Genomic_DNA"/>
</dbReference>
<feature type="domain" description="N-acetyltransferase" evidence="1">
    <location>
        <begin position="187"/>
        <end position="361"/>
    </location>
</feature>
<dbReference type="InterPro" id="IPR039968">
    <property type="entry name" value="BcerS-like"/>
</dbReference>
<dbReference type="InterPro" id="IPR016181">
    <property type="entry name" value="Acyl_CoA_acyltransferase"/>
</dbReference>
<keyword evidence="3" id="KW-1185">Reference proteome</keyword>
<reference evidence="2 3" key="1">
    <citation type="submission" date="2015-09" db="EMBL/GenBank/DDBJ databases">
        <title>Genome sequence of Oxobacter pfennigii DSM 3222.</title>
        <authorList>
            <person name="Poehlein A."/>
            <person name="Bengelsdorf F.R."/>
            <person name="Schiel-Bengelsdorf B."/>
            <person name="Duerre P."/>
            <person name="Daniel R."/>
        </authorList>
    </citation>
    <scope>NUCLEOTIDE SEQUENCE [LARGE SCALE GENOMIC DNA]</scope>
    <source>
        <strain evidence="2 3">DSM 3222</strain>
    </source>
</reference>
<protein>
    <recommendedName>
        <fullName evidence="1">N-acetyltransferase domain-containing protein</fullName>
    </recommendedName>
</protein>
<dbReference type="AlphaFoldDB" id="A0A0P8YYH1"/>
<dbReference type="PANTHER" id="PTHR41368:SF1">
    <property type="entry name" value="PROTEIN YGHO"/>
    <property type="match status" value="1"/>
</dbReference>
<name>A0A0P8YYH1_9CLOT</name>
<dbReference type="GO" id="GO:0016747">
    <property type="term" value="F:acyltransferase activity, transferring groups other than amino-acyl groups"/>
    <property type="evidence" value="ECO:0007669"/>
    <property type="project" value="InterPro"/>
</dbReference>
<dbReference type="InterPro" id="IPR000182">
    <property type="entry name" value="GNAT_dom"/>
</dbReference>
<dbReference type="Gene3D" id="3.40.630.30">
    <property type="match status" value="1"/>
</dbReference>
<dbReference type="PROSITE" id="PS51186">
    <property type="entry name" value="GNAT"/>
    <property type="match status" value="1"/>
</dbReference>
<comment type="caution">
    <text evidence="2">The sequence shown here is derived from an EMBL/GenBank/DDBJ whole genome shotgun (WGS) entry which is preliminary data.</text>
</comment>